<keyword evidence="3" id="KW-0472">Membrane</keyword>
<evidence type="ECO:0000313" key="5">
    <source>
        <dbReference type="Proteomes" id="UP000321296"/>
    </source>
</evidence>
<dbReference type="RefSeq" id="WP_147651745.1">
    <property type="nucleotide sequence ID" value="NZ_CP042383.1"/>
</dbReference>
<dbReference type="KEGG" id="lpse:FGL85_08340"/>
<accession>A0A5B8T2A0</accession>
<feature type="region of interest" description="Disordered" evidence="2">
    <location>
        <begin position="643"/>
        <end position="676"/>
    </location>
</feature>
<keyword evidence="3" id="KW-1133">Transmembrane helix</keyword>
<feature type="compositionally biased region" description="Low complexity" evidence="2">
    <location>
        <begin position="647"/>
        <end position="674"/>
    </location>
</feature>
<dbReference type="Proteomes" id="UP000321296">
    <property type="component" value="Chromosome"/>
</dbReference>
<name>A0A5B8T2A0_LEUPS</name>
<keyword evidence="3" id="KW-0812">Transmembrane</keyword>
<dbReference type="EMBL" id="CP042383">
    <property type="protein sequence ID" value="QEA42504.1"/>
    <property type="molecule type" value="Genomic_DNA"/>
</dbReference>
<reference evidence="4 5" key="1">
    <citation type="submission" date="2019-06" db="EMBL/GenBank/DDBJ databases">
        <title>Genome analyses of bacteria isolated from kimchi.</title>
        <authorList>
            <person name="Lee S."/>
            <person name="Ahn S."/>
            <person name="Roh S."/>
        </authorList>
    </citation>
    <scope>NUCLEOTIDE SEQUENCE [LARGE SCALE GENOMIC DNA]</scope>
    <source>
        <strain evidence="4 5">CBA3630</strain>
    </source>
</reference>
<gene>
    <name evidence="4" type="ORF">FGL85_08340</name>
</gene>
<dbReference type="AlphaFoldDB" id="A0A5B8T2A0"/>
<proteinExistence type="predicted"/>
<evidence type="ECO:0000256" key="3">
    <source>
        <dbReference type="SAM" id="Phobius"/>
    </source>
</evidence>
<sequence length="722" mass="79238">MFGKKKQTSIGDPFFARVEQTEIDLDDEVIQGLAEKSGVSESWPNVSLAGLQQFAAGLVNDVVRAGDHDVRLGNVVYFITNEKGRAEPTGLSWERATLTAGFENIVVSTADHIFNDTEIRQDEDMTYDIIVEALQPLMDAVIADGSLSLDDLPALPSEEQFRQARETGEVLTVEPNKFQRTTAEVKLPVEESTKADSNEAESNEHPNDAIWEYPNGVTFTAGPTIPKIVEQPKQPSRDETVKPIVQAVVPTQDNAEGIVTESDPTQKLIDRVNLAPNAFEMSDVKADLPAEHPDYVVSRLNADKAKANDFLNDTSNIYTQKIRKAMSDLLKQQQAKTKAAVEQLRDTNVAETVDAQMKEERSTEFETRYAQAHQAREAGYRTAVEDENARHDNTLRTLRSDFVSDLEALKVSVNQELDNWFIERSKDLHSNLQATVDNQVSEVTSQAQTETLTSLKALRDELLAQNSQSLLDMHQKLEEDISNKRAQYQSEHEKAMISATELESAKTHAGNLSELEQQVQILKQTNLNLEQQLKGKDAVNSDEVSQLRQQLQMLQNASKTTSHDETNQQLMTLLAAQMKQPQVEQKKTSGWQSAAIGVLAVLAIVGAGFGGYAMAQQRTDSAAQSSKAVSASSHNEGNATVTLAPESSEAASSSKVSASSSQSSSSSSQANSSSTLADRYHVGEDVDATINGQTVTAKVVSVQDKTITVHHDGYDYVVPFDN</sequence>
<keyword evidence="1" id="KW-0175">Coiled coil</keyword>
<evidence type="ECO:0000313" key="4">
    <source>
        <dbReference type="EMBL" id="QEA42504.1"/>
    </source>
</evidence>
<protein>
    <submittedName>
        <fullName evidence="4">Uncharacterized protein</fullName>
    </submittedName>
</protein>
<feature type="transmembrane region" description="Helical" evidence="3">
    <location>
        <begin position="594"/>
        <end position="615"/>
    </location>
</feature>
<evidence type="ECO:0000256" key="1">
    <source>
        <dbReference type="SAM" id="Coils"/>
    </source>
</evidence>
<feature type="region of interest" description="Disordered" evidence="2">
    <location>
        <begin position="185"/>
        <end position="216"/>
    </location>
</feature>
<evidence type="ECO:0000256" key="2">
    <source>
        <dbReference type="SAM" id="MobiDB-lite"/>
    </source>
</evidence>
<organism evidence="4 5">
    <name type="scientific">Leuconostoc pseudomesenteroides</name>
    <dbReference type="NCBI Taxonomy" id="33968"/>
    <lineage>
        <taxon>Bacteria</taxon>
        <taxon>Bacillati</taxon>
        <taxon>Bacillota</taxon>
        <taxon>Bacilli</taxon>
        <taxon>Lactobacillales</taxon>
        <taxon>Lactobacillaceae</taxon>
        <taxon>Leuconostoc</taxon>
    </lineage>
</organism>
<feature type="compositionally biased region" description="Basic and acidic residues" evidence="2">
    <location>
        <begin position="187"/>
        <end position="207"/>
    </location>
</feature>
<feature type="coiled-coil region" evidence="1">
    <location>
        <begin position="467"/>
        <end position="532"/>
    </location>
</feature>